<dbReference type="GO" id="GO:0015421">
    <property type="term" value="F:ABC-type oligopeptide transporter activity"/>
    <property type="evidence" value="ECO:0007669"/>
    <property type="project" value="TreeGrafter"/>
</dbReference>
<feature type="transmembrane region" description="Helical" evidence="9">
    <location>
        <begin position="139"/>
        <end position="157"/>
    </location>
</feature>
<keyword evidence="3" id="KW-1003">Cell membrane</keyword>
<dbReference type="Gene3D" id="1.20.1560.10">
    <property type="entry name" value="ABC transporter type 1, transmembrane domain"/>
    <property type="match status" value="1"/>
</dbReference>
<keyword evidence="13" id="KW-1185">Reference proteome</keyword>
<keyword evidence="6 12" id="KW-0067">ATP-binding</keyword>
<evidence type="ECO:0000256" key="5">
    <source>
        <dbReference type="ARBA" id="ARBA00022741"/>
    </source>
</evidence>
<dbReference type="Proteomes" id="UP000657006">
    <property type="component" value="Unassembled WGS sequence"/>
</dbReference>
<reference evidence="12" key="1">
    <citation type="submission" date="2020-08" db="EMBL/GenBank/DDBJ databases">
        <title>Genome public.</title>
        <authorList>
            <person name="Liu C."/>
            <person name="Sun Q."/>
        </authorList>
    </citation>
    <scope>NUCLEOTIDE SEQUENCE</scope>
    <source>
        <strain evidence="12">NSJ-32</strain>
    </source>
</reference>
<evidence type="ECO:0000256" key="7">
    <source>
        <dbReference type="ARBA" id="ARBA00022989"/>
    </source>
</evidence>
<comment type="caution">
    <text evidence="12">The sequence shown here is derived from an EMBL/GenBank/DDBJ whole genome shotgun (WGS) entry which is preliminary data.</text>
</comment>
<dbReference type="PANTHER" id="PTHR43394:SF1">
    <property type="entry name" value="ATP-BINDING CASSETTE SUB-FAMILY B MEMBER 10, MITOCHONDRIAL"/>
    <property type="match status" value="1"/>
</dbReference>
<dbReference type="GO" id="GO:0005524">
    <property type="term" value="F:ATP binding"/>
    <property type="evidence" value="ECO:0007669"/>
    <property type="project" value="UniProtKB-KW"/>
</dbReference>
<feature type="domain" description="ABC transporter" evidence="10">
    <location>
        <begin position="343"/>
        <end position="577"/>
    </location>
</feature>
<feature type="domain" description="ABC transmembrane type-1" evidence="11">
    <location>
        <begin position="38"/>
        <end position="306"/>
    </location>
</feature>
<dbReference type="SUPFAM" id="SSF90123">
    <property type="entry name" value="ABC transporter transmembrane region"/>
    <property type="match status" value="1"/>
</dbReference>
<sequence>MEKKTPSAFRKVFNLLGKNKASFATALLLCSATEPLYQIGFTFSYKYIVNGIEFKNVSMLINSATALIAIVVIYNIIQPITAYYYEREVYKPTISVERNLLRSVMQMPLSFFTKTHSGNILSRVTNDLGSVSQFFKEHCYDIANQIILGIGALISLILLDVRFLPIIVAFGLISLFINNRFKGLFYRLNQRLQIQISKTNELINDLVDGLPIIKVFRAEKSFQKKFQRGYQDVTDTNDALNKTIVKKNTIDTLISSMSFFTILALGVLFYHQKSLTLGDLSAILGLQGSVVNFFVNLGNYINNYKSSLAGAQRIFEFLDMEKEDNTPHLDDVRRLSGDSDEGIVFDHVYFRYDKEKQILQDVTMKFNKNTFTAIAGMSGGGKTTLLKLLLKFYPPDQGTIRLFGRDIMEFGADELRSMVAYIEQTPVLLYDTIYRNICCGLDNVPMEEVINAARQAGAHEFIAELPEQYDTVIGPKGIQLSGGQQQRIAIARAIIKNAPVVIFDEPTSALDYESEATIISYIKSYSQNHIVLLVAHRMTNIIQADYIYVLEEGGIAEEGTYAQLMESKGRLYELHKAAKI</sequence>
<dbReference type="InterPro" id="IPR011527">
    <property type="entry name" value="ABC1_TM_dom"/>
</dbReference>
<dbReference type="FunFam" id="3.40.50.300:FF:000221">
    <property type="entry name" value="Multidrug ABC transporter ATP-binding protein"/>
    <property type="match status" value="1"/>
</dbReference>
<dbReference type="SUPFAM" id="SSF52540">
    <property type="entry name" value="P-loop containing nucleoside triphosphate hydrolases"/>
    <property type="match status" value="1"/>
</dbReference>
<gene>
    <name evidence="12" type="ORF">H8730_17105</name>
</gene>
<keyword evidence="4 9" id="KW-0812">Transmembrane</keyword>
<accession>A0A926HYV8</accession>
<evidence type="ECO:0000259" key="10">
    <source>
        <dbReference type="PROSITE" id="PS50893"/>
    </source>
</evidence>
<dbReference type="GO" id="GO:0016887">
    <property type="term" value="F:ATP hydrolysis activity"/>
    <property type="evidence" value="ECO:0007669"/>
    <property type="project" value="InterPro"/>
</dbReference>
<dbReference type="CDD" id="cd07346">
    <property type="entry name" value="ABC_6TM_exporters"/>
    <property type="match status" value="1"/>
</dbReference>
<dbReference type="InterPro" id="IPR003439">
    <property type="entry name" value="ABC_transporter-like_ATP-bd"/>
</dbReference>
<dbReference type="PANTHER" id="PTHR43394">
    <property type="entry name" value="ATP-DEPENDENT PERMEASE MDL1, MITOCHONDRIAL"/>
    <property type="match status" value="1"/>
</dbReference>
<dbReference type="PROSITE" id="PS50893">
    <property type="entry name" value="ABC_TRANSPORTER_2"/>
    <property type="match status" value="1"/>
</dbReference>
<dbReference type="Gene3D" id="3.40.50.300">
    <property type="entry name" value="P-loop containing nucleotide triphosphate hydrolases"/>
    <property type="match status" value="1"/>
</dbReference>
<evidence type="ECO:0000256" key="8">
    <source>
        <dbReference type="ARBA" id="ARBA00023136"/>
    </source>
</evidence>
<name>A0A926HYV8_9FIRM</name>
<evidence type="ECO:0000313" key="12">
    <source>
        <dbReference type="EMBL" id="MBC8545252.1"/>
    </source>
</evidence>
<evidence type="ECO:0000256" key="3">
    <source>
        <dbReference type="ARBA" id="ARBA00022475"/>
    </source>
</evidence>
<dbReference type="InterPro" id="IPR027417">
    <property type="entry name" value="P-loop_NTPase"/>
</dbReference>
<evidence type="ECO:0000256" key="4">
    <source>
        <dbReference type="ARBA" id="ARBA00022692"/>
    </source>
</evidence>
<dbReference type="GO" id="GO:0005886">
    <property type="term" value="C:plasma membrane"/>
    <property type="evidence" value="ECO:0007669"/>
    <property type="project" value="UniProtKB-SubCell"/>
</dbReference>
<keyword evidence="2" id="KW-0813">Transport</keyword>
<keyword evidence="7 9" id="KW-1133">Transmembrane helix</keyword>
<dbReference type="EMBL" id="JACRSQ010000066">
    <property type="protein sequence ID" value="MBC8545252.1"/>
    <property type="molecule type" value="Genomic_DNA"/>
</dbReference>
<feature type="transmembrane region" description="Helical" evidence="9">
    <location>
        <begin position="56"/>
        <end position="77"/>
    </location>
</feature>
<dbReference type="Pfam" id="PF00005">
    <property type="entry name" value="ABC_tran"/>
    <property type="match status" value="1"/>
</dbReference>
<organism evidence="12 13">
    <name type="scientific">Bianquea renquensis</name>
    <dbReference type="NCBI Taxonomy" id="2763661"/>
    <lineage>
        <taxon>Bacteria</taxon>
        <taxon>Bacillati</taxon>
        <taxon>Bacillota</taxon>
        <taxon>Clostridia</taxon>
        <taxon>Eubacteriales</taxon>
        <taxon>Bianqueaceae</taxon>
        <taxon>Bianquea</taxon>
    </lineage>
</organism>
<dbReference type="InterPro" id="IPR039421">
    <property type="entry name" value="Type_1_exporter"/>
</dbReference>
<evidence type="ECO:0000259" key="11">
    <source>
        <dbReference type="PROSITE" id="PS50929"/>
    </source>
</evidence>
<feature type="transmembrane region" description="Helical" evidence="9">
    <location>
        <begin position="163"/>
        <end position="181"/>
    </location>
</feature>
<dbReference type="InterPro" id="IPR017871">
    <property type="entry name" value="ABC_transporter-like_CS"/>
</dbReference>
<evidence type="ECO:0000256" key="9">
    <source>
        <dbReference type="SAM" id="Phobius"/>
    </source>
</evidence>
<protein>
    <submittedName>
        <fullName evidence="12">ABC transporter ATP-binding protein</fullName>
    </submittedName>
</protein>
<evidence type="ECO:0000256" key="2">
    <source>
        <dbReference type="ARBA" id="ARBA00022448"/>
    </source>
</evidence>
<dbReference type="SMART" id="SM00382">
    <property type="entry name" value="AAA"/>
    <property type="match status" value="1"/>
</dbReference>
<evidence type="ECO:0000256" key="1">
    <source>
        <dbReference type="ARBA" id="ARBA00004651"/>
    </source>
</evidence>
<dbReference type="InterPro" id="IPR003593">
    <property type="entry name" value="AAA+_ATPase"/>
</dbReference>
<evidence type="ECO:0000313" key="13">
    <source>
        <dbReference type="Proteomes" id="UP000657006"/>
    </source>
</evidence>
<dbReference type="PROSITE" id="PS50929">
    <property type="entry name" value="ABC_TM1F"/>
    <property type="match status" value="1"/>
</dbReference>
<keyword evidence="5" id="KW-0547">Nucleotide-binding</keyword>
<dbReference type="AlphaFoldDB" id="A0A926HYV8"/>
<evidence type="ECO:0000256" key="6">
    <source>
        <dbReference type="ARBA" id="ARBA00022840"/>
    </source>
</evidence>
<dbReference type="InterPro" id="IPR036640">
    <property type="entry name" value="ABC1_TM_sf"/>
</dbReference>
<dbReference type="PROSITE" id="PS00211">
    <property type="entry name" value="ABC_TRANSPORTER_1"/>
    <property type="match status" value="1"/>
</dbReference>
<proteinExistence type="predicted"/>
<feature type="transmembrane region" description="Helical" evidence="9">
    <location>
        <begin position="250"/>
        <end position="270"/>
    </location>
</feature>
<dbReference type="Pfam" id="PF00664">
    <property type="entry name" value="ABC_membrane"/>
    <property type="match status" value="1"/>
</dbReference>
<keyword evidence="8 9" id="KW-0472">Membrane</keyword>
<comment type="subcellular location">
    <subcellularLocation>
        <location evidence="1">Cell membrane</location>
        <topology evidence="1">Multi-pass membrane protein</topology>
    </subcellularLocation>
</comment>
<dbReference type="RefSeq" id="WP_249290258.1">
    <property type="nucleotide sequence ID" value="NZ_JACRSQ010000066.1"/>
</dbReference>